<dbReference type="InterPro" id="IPR003594">
    <property type="entry name" value="HATPase_dom"/>
</dbReference>
<dbReference type="Proteomes" id="UP000799779">
    <property type="component" value="Unassembled WGS sequence"/>
</dbReference>
<keyword evidence="2" id="KW-0808">Transferase</keyword>
<dbReference type="SUPFAM" id="SSF52172">
    <property type="entry name" value="CheY-like"/>
    <property type="match status" value="1"/>
</dbReference>
<dbReference type="InterPro" id="IPR011006">
    <property type="entry name" value="CheY-like_superfamily"/>
</dbReference>
<evidence type="ECO:0000259" key="7">
    <source>
        <dbReference type="PROSITE" id="PS50110"/>
    </source>
</evidence>
<dbReference type="Pfam" id="PF01590">
    <property type="entry name" value="GAF"/>
    <property type="match status" value="1"/>
</dbReference>
<dbReference type="CDD" id="cd17546">
    <property type="entry name" value="REC_hyHK_CKI1_RcsC-like"/>
    <property type="match status" value="1"/>
</dbReference>
<reference evidence="8" key="1">
    <citation type="journal article" date="2020" name="Stud. Mycol.">
        <title>101 Dothideomycetes genomes: a test case for predicting lifestyles and emergence of pathogens.</title>
        <authorList>
            <person name="Haridas S."/>
            <person name="Albert R."/>
            <person name="Binder M."/>
            <person name="Bloem J."/>
            <person name="Labutti K."/>
            <person name="Salamov A."/>
            <person name="Andreopoulos B."/>
            <person name="Baker S."/>
            <person name="Barry K."/>
            <person name="Bills G."/>
            <person name="Bluhm B."/>
            <person name="Cannon C."/>
            <person name="Castanera R."/>
            <person name="Culley D."/>
            <person name="Daum C."/>
            <person name="Ezra D."/>
            <person name="Gonzalez J."/>
            <person name="Henrissat B."/>
            <person name="Kuo A."/>
            <person name="Liang C."/>
            <person name="Lipzen A."/>
            <person name="Lutzoni F."/>
            <person name="Magnuson J."/>
            <person name="Mondo S."/>
            <person name="Nolan M."/>
            <person name="Ohm R."/>
            <person name="Pangilinan J."/>
            <person name="Park H.-J."/>
            <person name="Ramirez L."/>
            <person name="Alfaro M."/>
            <person name="Sun H."/>
            <person name="Tritt A."/>
            <person name="Yoshinaga Y."/>
            <person name="Zwiers L.-H."/>
            <person name="Turgeon B."/>
            <person name="Goodwin S."/>
            <person name="Spatafora J."/>
            <person name="Crous P."/>
            <person name="Grigoriev I."/>
        </authorList>
    </citation>
    <scope>NUCLEOTIDE SEQUENCE</scope>
    <source>
        <strain evidence="8">CBS 123094</strain>
    </source>
</reference>
<dbReference type="InterPro" id="IPR001789">
    <property type="entry name" value="Sig_transdc_resp-reg_receiver"/>
</dbReference>
<keyword evidence="1 4" id="KW-0597">Phosphoprotein</keyword>
<accession>A0A6A5WEF2</accession>
<dbReference type="FunFam" id="1.10.287.130:FF:000023">
    <property type="entry name" value="Sensor histidine kinase/response regulator, putative"/>
    <property type="match status" value="1"/>
</dbReference>
<dbReference type="InterPro" id="IPR003018">
    <property type="entry name" value="GAF"/>
</dbReference>
<dbReference type="Pfam" id="PF00072">
    <property type="entry name" value="Response_reg"/>
    <property type="match status" value="1"/>
</dbReference>
<dbReference type="Pfam" id="PF02518">
    <property type="entry name" value="HATPase_c"/>
    <property type="match status" value="1"/>
</dbReference>
<dbReference type="SUPFAM" id="SSF55874">
    <property type="entry name" value="ATPase domain of HSP90 chaperone/DNA topoisomerase II/histidine kinase"/>
    <property type="match status" value="1"/>
</dbReference>
<dbReference type="InterPro" id="IPR036890">
    <property type="entry name" value="HATPase_C_sf"/>
</dbReference>
<dbReference type="InterPro" id="IPR050956">
    <property type="entry name" value="2C_system_His_kinase"/>
</dbReference>
<dbReference type="Gene3D" id="3.30.450.40">
    <property type="match status" value="1"/>
</dbReference>
<dbReference type="EMBL" id="ML977590">
    <property type="protein sequence ID" value="KAF2000260.1"/>
    <property type="molecule type" value="Genomic_DNA"/>
</dbReference>
<feature type="region of interest" description="Disordered" evidence="5">
    <location>
        <begin position="1007"/>
        <end position="1046"/>
    </location>
</feature>
<keyword evidence="9" id="KW-1185">Reference proteome</keyword>
<protein>
    <recommendedName>
        <fullName evidence="10">Sensor histidine kinase-like protein/response regulator</fullName>
    </recommendedName>
</protein>
<dbReference type="PANTHER" id="PTHR43719">
    <property type="entry name" value="TWO-COMPONENT HISTIDINE KINASE"/>
    <property type="match status" value="1"/>
</dbReference>
<evidence type="ECO:0000256" key="3">
    <source>
        <dbReference type="ARBA" id="ARBA00022777"/>
    </source>
</evidence>
<dbReference type="SUPFAM" id="SSF55781">
    <property type="entry name" value="GAF domain-like"/>
    <property type="match status" value="1"/>
</dbReference>
<evidence type="ECO:0000256" key="4">
    <source>
        <dbReference type="PROSITE-ProRule" id="PRU00169"/>
    </source>
</evidence>
<dbReference type="FunFam" id="3.30.450.40:FF:000083">
    <property type="entry name" value="Sensor histidine kinase/response regulator, putative (AFU_orthologue AFUA_4G00660)"/>
    <property type="match status" value="1"/>
</dbReference>
<evidence type="ECO:0000259" key="6">
    <source>
        <dbReference type="PROSITE" id="PS50109"/>
    </source>
</evidence>
<evidence type="ECO:0000313" key="9">
    <source>
        <dbReference type="Proteomes" id="UP000799779"/>
    </source>
</evidence>
<gene>
    <name evidence="8" type="ORF">P154DRAFT_205033</name>
</gene>
<feature type="modified residue" description="4-aspartylphosphate" evidence="4">
    <location>
        <position position="1147"/>
    </location>
</feature>
<dbReference type="InterPro" id="IPR004358">
    <property type="entry name" value="Sig_transdc_His_kin-like_C"/>
</dbReference>
<feature type="domain" description="Histidine kinase" evidence="6">
    <location>
        <begin position="568"/>
        <end position="846"/>
    </location>
</feature>
<dbReference type="PANTHER" id="PTHR43719:SF11">
    <property type="entry name" value="HISTIDINE KINASE_RESPONSE REGULATOR, PUTATIVE-RELATED"/>
    <property type="match status" value="1"/>
</dbReference>
<evidence type="ECO:0000313" key="8">
    <source>
        <dbReference type="EMBL" id="KAF2000260.1"/>
    </source>
</evidence>
<dbReference type="PROSITE" id="PS50110">
    <property type="entry name" value="RESPONSE_REGULATORY"/>
    <property type="match status" value="1"/>
</dbReference>
<name>A0A6A5WEF2_9PLEO</name>
<dbReference type="Pfam" id="PF00512">
    <property type="entry name" value="HisKA"/>
    <property type="match status" value="1"/>
</dbReference>
<feature type="compositionally biased region" description="Low complexity" evidence="5">
    <location>
        <begin position="1014"/>
        <end position="1043"/>
    </location>
</feature>
<dbReference type="CDD" id="cd00082">
    <property type="entry name" value="HisKA"/>
    <property type="match status" value="1"/>
</dbReference>
<dbReference type="PROSITE" id="PS50109">
    <property type="entry name" value="HIS_KIN"/>
    <property type="match status" value="1"/>
</dbReference>
<evidence type="ECO:0000256" key="1">
    <source>
        <dbReference type="ARBA" id="ARBA00022553"/>
    </source>
</evidence>
<organism evidence="8 9">
    <name type="scientific">Amniculicola lignicola CBS 123094</name>
    <dbReference type="NCBI Taxonomy" id="1392246"/>
    <lineage>
        <taxon>Eukaryota</taxon>
        <taxon>Fungi</taxon>
        <taxon>Dikarya</taxon>
        <taxon>Ascomycota</taxon>
        <taxon>Pezizomycotina</taxon>
        <taxon>Dothideomycetes</taxon>
        <taxon>Pleosporomycetidae</taxon>
        <taxon>Pleosporales</taxon>
        <taxon>Amniculicolaceae</taxon>
        <taxon>Amniculicola</taxon>
    </lineage>
</organism>
<dbReference type="InterPro" id="IPR036097">
    <property type="entry name" value="HisK_dim/P_sf"/>
</dbReference>
<dbReference type="OrthoDB" id="303614at2759"/>
<dbReference type="InterPro" id="IPR029016">
    <property type="entry name" value="GAF-like_dom_sf"/>
</dbReference>
<dbReference type="Gene3D" id="3.40.50.2300">
    <property type="match status" value="1"/>
</dbReference>
<dbReference type="InterPro" id="IPR005467">
    <property type="entry name" value="His_kinase_dom"/>
</dbReference>
<keyword evidence="3" id="KW-0418">Kinase</keyword>
<dbReference type="SMART" id="SM00448">
    <property type="entry name" value="REC"/>
    <property type="match status" value="1"/>
</dbReference>
<evidence type="ECO:0008006" key="10">
    <source>
        <dbReference type="Google" id="ProtNLM"/>
    </source>
</evidence>
<feature type="region of interest" description="Disordered" evidence="5">
    <location>
        <begin position="365"/>
        <end position="397"/>
    </location>
</feature>
<proteinExistence type="predicted"/>
<evidence type="ECO:0000256" key="2">
    <source>
        <dbReference type="ARBA" id="ARBA00022679"/>
    </source>
</evidence>
<dbReference type="AlphaFoldDB" id="A0A6A5WEF2"/>
<feature type="region of interest" description="Disordered" evidence="5">
    <location>
        <begin position="276"/>
        <end position="303"/>
    </location>
</feature>
<dbReference type="SMART" id="SM00387">
    <property type="entry name" value="HATPase_c"/>
    <property type="match status" value="1"/>
</dbReference>
<feature type="domain" description="Response regulatory" evidence="7">
    <location>
        <begin position="1096"/>
        <end position="1217"/>
    </location>
</feature>
<sequence length="1219" mass="133664">MDMDPDVGSSRDMRAEAKRERDICKLYGPALRDIPSVKLGPSADTCCLPADYVPHGAPDSALTAFAQLASLRVGAARAMISLIDHQTQYILAEATPNTSLSFSPLDTSGDMWLGNVRIPRSWGVCESVLDIDSAKLEEENEIGAVIINDLAEAEKYAGRTYVHEGPRVRFYAGVPLRSPGGYIIGTLCVFDDKPRNDISSDDILHLKDLSVTVIEYLNTLALRDQRRRGELLNRGLLSFASGALQLQSADRSDPNSLTPPPELPEHLNTLGMLGVALPPSNHNRKPSAVPRSSIPAAQPPTKHVAFQTDHVDRSTSKSSVSALQEKVLPTNSKRMFSRAAKIMAESSDLAGVIILDASIAAAGTRYEGSESAQSGVDSYDSRTSTDNDSDSRYHASVSSVQSSKSKICKVLGFASQDPAGSTDVRDASFLEADLRRMLNQYPEGRVFHFSATGEPLSSTDEAEVQKLSLEEGSARSRRKRDVNGLNKTMKALQASLPGVRSVAFVPLWDSERARWFAGCMCWSNRPDRLLSAQFDLLYYKVFGTLMMTELARLDILVSDQAKTTFLSSISHELRSPLHGILGCIQFMQDTSVDSFQASMLQSMASCGQTLQDTLSHVLDYSKVNEINRNLSKLSSRKIRGANSVRLSAKPLKLRVQNSSIMQETAFDLGKVTEEVVEAAFAGQSFRITDYEEQDLVSPSLLMKESPFEDSPSQKLCHIVLDIAHMDDWNFCMPAGAWRTIIMNIFGNSLKYTESGHINVSLRTGEWKSATNTTSVTLVIKDSGRGISEDFLANKMFQPFRQENPHSSGTGLGLSIVSNIIQSISGRIDVSSDQSGTQVVVKLSLPRPEVPPPRTNSKSLFCDAVSRLKGRRVCVLHKTPPNVSPLTGTGQIQTGLTLFVESLIVTLKEWLQMEVVLTDDNEGQEVDFVICPEASFEYLNNLRRSRASGTKASVTIFVAADGIEAATLRSDVRVSSKESVVEIIPQPCGPYKLANVLMHCLNRYDSPDENISPESSNSLRSRLSSNSLRSRLSSETTQESTSMSNFSRFDEGFTPISLPPYSSPTQETEPALDCKSVSSITISEILSPGQGTNGDPHILITDDNAINRKLLAAFLKKRKLKFREAENGLEALLTYQENPGLFPVILMDISMPVMDGMTAMRSIRKYEQEHSIGKCKIIALTGLASASARLEAWSSGADHFMTKPINFRDLDELMREVSGE</sequence>
<dbReference type="GO" id="GO:0000155">
    <property type="term" value="F:phosphorelay sensor kinase activity"/>
    <property type="evidence" value="ECO:0007669"/>
    <property type="project" value="InterPro"/>
</dbReference>
<feature type="compositionally biased region" description="Basic and acidic residues" evidence="5">
    <location>
        <begin position="379"/>
        <end position="393"/>
    </location>
</feature>
<dbReference type="Gene3D" id="1.10.287.130">
    <property type="match status" value="1"/>
</dbReference>
<dbReference type="SMART" id="SM00388">
    <property type="entry name" value="HisKA"/>
    <property type="match status" value="1"/>
</dbReference>
<dbReference type="InterPro" id="IPR003661">
    <property type="entry name" value="HisK_dim/P_dom"/>
</dbReference>
<dbReference type="PRINTS" id="PR00344">
    <property type="entry name" value="BCTRLSENSOR"/>
</dbReference>
<dbReference type="SUPFAM" id="SSF47384">
    <property type="entry name" value="Homodimeric domain of signal transducing histidine kinase"/>
    <property type="match status" value="1"/>
</dbReference>
<dbReference type="Gene3D" id="3.30.565.10">
    <property type="entry name" value="Histidine kinase-like ATPase, C-terminal domain"/>
    <property type="match status" value="1"/>
</dbReference>
<evidence type="ECO:0000256" key="5">
    <source>
        <dbReference type="SAM" id="MobiDB-lite"/>
    </source>
</evidence>